<feature type="compositionally biased region" description="Polar residues" evidence="4">
    <location>
        <begin position="101"/>
        <end position="110"/>
    </location>
</feature>
<gene>
    <name evidence="6" type="ORF">ACJMK2_041115</name>
</gene>
<comment type="subcellular location">
    <subcellularLocation>
        <location evidence="1">Cytoplasm</location>
    </subcellularLocation>
</comment>
<reference evidence="6 7" key="1">
    <citation type="submission" date="2024-11" db="EMBL/GenBank/DDBJ databases">
        <title>Chromosome-level genome assembly of the freshwater bivalve Anodonta woodiana.</title>
        <authorList>
            <person name="Chen X."/>
        </authorList>
    </citation>
    <scope>NUCLEOTIDE SEQUENCE [LARGE SCALE GENOMIC DNA]</scope>
    <source>
        <strain evidence="6">MN2024</strain>
        <tissue evidence="6">Gills</tissue>
    </source>
</reference>
<dbReference type="AlphaFoldDB" id="A0ABD3W369"/>
<evidence type="ECO:0000256" key="1">
    <source>
        <dbReference type="ARBA" id="ARBA00004496"/>
    </source>
</evidence>
<evidence type="ECO:0000313" key="6">
    <source>
        <dbReference type="EMBL" id="KAL3868289.1"/>
    </source>
</evidence>
<evidence type="ECO:0000259" key="5">
    <source>
        <dbReference type="Pfam" id="PF02854"/>
    </source>
</evidence>
<feature type="region of interest" description="Disordered" evidence="4">
    <location>
        <begin position="55"/>
        <end position="114"/>
    </location>
</feature>
<proteinExistence type="predicted"/>
<dbReference type="Pfam" id="PF02854">
    <property type="entry name" value="MIF4G"/>
    <property type="match status" value="1"/>
</dbReference>
<keyword evidence="3" id="KW-0810">Translation regulation</keyword>
<feature type="domain" description="MIF4G" evidence="5">
    <location>
        <begin position="212"/>
        <end position="361"/>
    </location>
</feature>
<feature type="compositionally biased region" description="Basic and acidic residues" evidence="4">
    <location>
        <begin position="81"/>
        <end position="100"/>
    </location>
</feature>
<dbReference type="PANTHER" id="PTHR23254">
    <property type="entry name" value="EIF4G DOMAIN PROTEIN"/>
    <property type="match status" value="1"/>
</dbReference>
<dbReference type="InterPro" id="IPR051367">
    <property type="entry name" value="mRNA_TranslReg/HistoneTransl"/>
</dbReference>
<dbReference type="Gene3D" id="1.25.40.180">
    <property type="match status" value="1"/>
</dbReference>
<accession>A0ABD3W369</accession>
<keyword evidence="7" id="KW-1185">Reference proteome</keyword>
<evidence type="ECO:0000313" key="7">
    <source>
        <dbReference type="Proteomes" id="UP001634394"/>
    </source>
</evidence>
<dbReference type="PANTHER" id="PTHR23254:SF15">
    <property type="entry name" value="POLYADENYLATE-BINDING PROTEIN-INTERACTING PROTEIN 1"/>
    <property type="match status" value="1"/>
</dbReference>
<dbReference type="GO" id="GO:0006417">
    <property type="term" value="P:regulation of translation"/>
    <property type="evidence" value="ECO:0007669"/>
    <property type="project" value="UniProtKB-KW"/>
</dbReference>
<dbReference type="EMBL" id="JBJQND010000008">
    <property type="protein sequence ID" value="KAL3868289.1"/>
    <property type="molecule type" value="Genomic_DNA"/>
</dbReference>
<protein>
    <recommendedName>
        <fullName evidence="5">MIF4G domain-containing protein</fullName>
    </recommendedName>
</protein>
<name>A0ABD3W369_SINWO</name>
<evidence type="ECO:0000256" key="3">
    <source>
        <dbReference type="ARBA" id="ARBA00022845"/>
    </source>
</evidence>
<comment type="caution">
    <text evidence="6">The sequence shown here is derived from an EMBL/GenBank/DDBJ whole genome shotgun (WGS) entry which is preliminary data.</text>
</comment>
<evidence type="ECO:0000256" key="4">
    <source>
        <dbReference type="SAM" id="MobiDB-lite"/>
    </source>
</evidence>
<feature type="compositionally biased region" description="Polar residues" evidence="4">
    <location>
        <begin position="55"/>
        <end position="70"/>
    </location>
</feature>
<sequence length="541" mass="60806">MVYGGPHCIRRSKIHLSSANPRLFSVRDDCPLIILRNQGLRKVYLITDLMSSQAKGSATGSAVNSTTSSPVAEKALRKPHKQTEERLLNGRYGVHDDNENHSAQSTSKQLSADAPEFVPQSTFPAGNDCSEHSSLAASSLSASAPEFVPRSTTSYTATSQEPLYGQFQRLVLNCPTHLSGNVLSNHCSATDMFRNAVFMLTTNPGGIEEHIKPVLDRLKTVIDTQVRDEIINILLEQGIMEPNFRYTGARLCKYLISELKSHPKFGDFKRHFLKRCGEEYDKREKLATNPETVERLCGLTMFFGELFSHLELEKDGVTEKVGILRQSLHQLIMTLLSHPDDVTVKCATQLLKMTGATIDDTADLGGNFDEVYQKINELKGMTSLNRTSQCLINSVLSLKDGNWGRGSISSSPQKPAGFNMIQQTQSLQNFIVDDPVFYDQMGQPITREQAGFYQEPEDYEGFNPDDPEGHYHWNGDQYEEEWVYPPLIDGSDAYLHWSSNPDDIPYDDVNEDHFLQTYPYGMDDEMMAAYEEFLEGQPQNQ</sequence>
<dbReference type="InterPro" id="IPR003890">
    <property type="entry name" value="MIF4G-like_typ-3"/>
</dbReference>
<dbReference type="GO" id="GO:0005737">
    <property type="term" value="C:cytoplasm"/>
    <property type="evidence" value="ECO:0007669"/>
    <property type="project" value="UniProtKB-SubCell"/>
</dbReference>
<dbReference type="Proteomes" id="UP001634394">
    <property type="component" value="Unassembled WGS sequence"/>
</dbReference>
<organism evidence="6 7">
    <name type="scientific">Sinanodonta woodiana</name>
    <name type="common">Chinese pond mussel</name>
    <name type="synonym">Anodonta woodiana</name>
    <dbReference type="NCBI Taxonomy" id="1069815"/>
    <lineage>
        <taxon>Eukaryota</taxon>
        <taxon>Metazoa</taxon>
        <taxon>Spiralia</taxon>
        <taxon>Lophotrochozoa</taxon>
        <taxon>Mollusca</taxon>
        <taxon>Bivalvia</taxon>
        <taxon>Autobranchia</taxon>
        <taxon>Heteroconchia</taxon>
        <taxon>Palaeoheterodonta</taxon>
        <taxon>Unionida</taxon>
        <taxon>Unionoidea</taxon>
        <taxon>Unionidae</taxon>
        <taxon>Unioninae</taxon>
        <taxon>Sinanodonta</taxon>
    </lineage>
</organism>
<keyword evidence="2" id="KW-0963">Cytoplasm</keyword>
<dbReference type="InterPro" id="IPR016024">
    <property type="entry name" value="ARM-type_fold"/>
</dbReference>
<dbReference type="SUPFAM" id="SSF48371">
    <property type="entry name" value="ARM repeat"/>
    <property type="match status" value="1"/>
</dbReference>
<evidence type="ECO:0000256" key="2">
    <source>
        <dbReference type="ARBA" id="ARBA00022490"/>
    </source>
</evidence>